<dbReference type="OrthoDB" id="3640263at2759"/>
<name>A0A6A6W6D5_9PEZI</name>
<accession>A0A6A6W6D5</accession>
<proteinExistence type="predicted"/>
<reference evidence="2" key="1">
    <citation type="journal article" date="2020" name="Stud. Mycol.">
        <title>101 Dothideomycetes genomes: a test case for predicting lifestyles and emergence of pathogens.</title>
        <authorList>
            <person name="Haridas S."/>
            <person name="Albert R."/>
            <person name="Binder M."/>
            <person name="Bloem J."/>
            <person name="Labutti K."/>
            <person name="Salamov A."/>
            <person name="Andreopoulos B."/>
            <person name="Baker S."/>
            <person name="Barry K."/>
            <person name="Bills G."/>
            <person name="Bluhm B."/>
            <person name="Cannon C."/>
            <person name="Castanera R."/>
            <person name="Culley D."/>
            <person name="Daum C."/>
            <person name="Ezra D."/>
            <person name="Gonzalez J."/>
            <person name="Henrissat B."/>
            <person name="Kuo A."/>
            <person name="Liang C."/>
            <person name="Lipzen A."/>
            <person name="Lutzoni F."/>
            <person name="Magnuson J."/>
            <person name="Mondo S."/>
            <person name="Nolan M."/>
            <person name="Ohm R."/>
            <person name="Pangilinan J."/>
            <person name="Park H.-J."/>
            <person name="Ramirez L."/>
            <person name="Alfaro M."/>
            <person name="Sun H."/>
            <person name="Tritt A."/>
            <person name="Yoshinaga Y."/>
            <person name="Zwiers L.-H."/>
            <person name="Turgeon B."/>
            <person name="Goodwin S."/>
            <person name="Spatafora J."/>
            <person name="Crous P."/>
            <person name="Grigoriev I."/>
        </authorList>
    </citation>
    <scope>NUCLEOTIDE SEQUENCE</scope>
    <source>
        <strain evidence="2">CBS 121739</strain>
    </source>
</reference>
<gene>
    <name evidence="2" type="ORF">EJ05DRAFT_486518</name>
</gene>
<evidence type="ECO:0000259" key="1">
    <source>
        <dbReference type="Pfam" id="PF20253"/>
    </source>
</evidence>
<dbReference type="EMBL" id="ML996573">
    <property type="protein sequence ID" value="KAF2757466.1"/>
    <property type="molecule type" value="Genomic_DNA"/>
</dbReference>
<dbReference type="PANTHER" id="PTHR38795">
    <property type="entry name" value="DUF6604 DOMAIN-CONTAINING PROTEIN"/>
    <property type="match status" value="1"/>
</dbReference>
<feature type="domain" description="DUF6604" evidence="1">
    <location>
        <begin position="63"/>
        <end position="197"/>
    </location>
</feature>
<keyword evidence="3" id="KW-1185">Reference proteome</keyword>
<organism evidence="2 3">
    <name type="scientific">Pseudovirgaria hyperparasitica</name>
    <dbReference type="NCBI Taxonomy" id="470096"/>
    <lineage>
        <taxon>Eukaryota</taxon>
        <taxon>Fungi</taxon>
        <taxon>Dikarya</taxon>
        <taxon>Ascomycota</taxon>
        <taxon>Pezizomycotina</taxon>
        <taxon>Dothideomycetes</taxon>
        <taxon>Dothideomycetes incertae sedis</taxon>
        <taxon>Acrospermales</taxon>
        <taxon>Acrospermaceae</taxon>
        <taxon>Pseudovirgaria</taxon>
    </lineage>
</organism>
<dbReference type="PANTHER" id="PTHR38795:SF1">
    <property type="entry name" value="DUF6604 DOMAIN-CONTAINING PROTEIN"/>
    <property type="match status" value="1"/>
</dbReference>
<evidence type="ECO:0000313" key="2">
    <source>
        <dbReference type="EMBL" id="KAF2757466.1"/>
    </source>
</evidence>
<dbReference type="Pfam" id="PF20253">
    <property type="entry name" value="DUF6604"/>
    <property type="match status" value="1"/>
</dbReference>
<dbReference type="RefSeq" id="XP_033599917.1">
    <property type="nucleotide sequence ID" value="XM_033745538.1"/>
</dbReference>
<dbReference type="Proteomes" id="UP000799437">
    <property type="component" value="Unassembled WGS sequence"/>
</dbReference>
<sequence>MFMDPVPLVLHYVNRKFWSQAEYMAVLRGLSTSASVLPNATESFMTPTSNTKIDPVLHDTYVKYKAGTEKVVTWLAKAAYGTGLLDASFTRSTGTNAHLKRHEQNNRQTSEQTFDFEVKDLNRFADVIVSSNLKVPPAILYTLDDVIVARRECASWYRRQLSTDNDAHQKRNESHDYYISILQKMRSKLASTTREEKQEFNGAFDRRDAWTEYKERRITLETAAVIHNTALGLCREVNLHFIKYFPHLSDHATIITFMDGSYKPSEHQQHGDWRYFVFTSHQGDEFALYQPVITCNTVHRMTMSLMTMPVVSWYEHRRAPLLTDDEDNLMFCVSYLTLLSVGRLKTMDNDDDMMVQAILQSRTDGIYYSWAVFALQSLTDCQRILGKDRSRGFQDLQASCKWYKESIEATVRFGYSSGVSKWHEKNESILLGMVSDFSESVEEDELEALYKLNQSAAGKVDREKFFFMKKNPMLCGLKLMKLLLSFHQLGLELVNNHFALLTAIHTYNAFLDPVNTASSHKWTDLETIIKRQDSKKVFAGDRPTESGDHQMHFALALGADRAKLLKLRRKQKGRMKLAWRGGTIGSMSTYLHSCIKKAGKIVNLHRLIPNFVTVAGLVARSVPGASNDPGSARLSSLEVLSVLKESLSRDAIFLRWDLFAMNKHSLEFILKITEIRLDSDNSQPKKNSPVGFQKLPGVMLHVLGFDMRSSPRFPELCAIVNAHVASVSAVESQKAMIRCGTVSQNSPPHRDGFFVPIDDFVPHSLRQNAKLFSVPNLGLQLLVSRSVWRLDNTMRYLEVGGKLRNLRFMNEGAPGEEAVFLE</sequence>
<dbReference type="GeneID" id="54486592"/>
<dbReference type="InterPro" id="IPR046539">
    <property type="entry name" value="DUF6604"/>
</dbReference>
<evidence type="ECO:0000313" key="3">
    <source>
        <dbReference type="Proteomes" id="UP000799437"/>
    </source>
</evidence>
<protein>
    <recommendedName>
        <fullName evidence="1">DUF6604 domain-containing protein</fullName>
    </recommendedName>
</protein>
<dbReference type="AlphaFoldDB" id="A0A6A6W6D5"/>